<accession>A0A222E4T9</accession>
<dbReference type="InterPro" id="IPR051120">
    <property type="entry name" value="ABC_AA/LPS_Transport"/>
</dbReference>
<dbReference type="PANTHER" id="PTHR45772">
    <property type="entry name" value="CONSERVED COMPONENT OF ABC TRANSPORTER FOR NATURAL AMINO ACIDS-RELATED"/>
    <property type="match status" value="1"/>
</dbReference>
<dbReference type="OrthoDB" id="9806149at2"/>
<dbReference type="SMART" id="SM00382">
    <property type="entry name" value="AAA"/>
    <property type="match status" value="1"/>
</dbReference>
<proteinExistence type="predicted"/>
<protein>
    <submittedName>
        <fullName evidence="5">ABC transporter ATP-binding protein</fullName>
    </submittedName>
</protein>
<dbReference type="GO" id="GO:0005886">
    <property type="term" value="C:plasma membrane"/>
    <property type="evidence" value="ECO:0007669"/>
    <property type="project" value="TreeGrafter"/>
</dbReference>
<evidence type="ECO:0000313" key="6">
    <source>
        <dbReference type="Proteomes" id="UP000203589"/>
    </source>
</evidence>
<dbReference type="PANTHER" id="PTHR45772:SF9">
    <property type="entry name" value="CONSERVED COMPONENT OF ABC TRANSPORTER FOR NATURAL AMINO ACIDS"/>
    <property type="match status" value="1"/>
</dbReference>
<dbReference type="RefSeq" id="WP_094037102.1">
    <property type="nucleotide sequence ID" value="NZ_CP022540.1"/>
</dbReference>
<dbReference type="AlphaFoldDB" id="A0A222E4T9"/>
<dbReference type="Pfam" id="PF12399">
    <property type="entry name" value="BCA_ABC_TP_C"/>
    <property type="match status" value="1"/>
</dbReference>
<dbReference type="InterPro" id="IPR017871">
    <property type="entry name" value="ABC_transporter-like_CS"/>
</dbReference>
<keyword evidence="1" id="KW-0813">Transport</keyword>
<name>A0A222E4T9_9RHOB</name>
<feature type="domain" description="ABC transporter" evidence="4">
    <location>
        <begin position="3"/>
        <end position="250"/>
    </location>
</feature>
<dbReference type="InterPro" id="IPR003439">
    <property type="entry name" value="ABC_transporter-like_ATP-bd"/>
</dbReference>
<evidence type="ECO:0000259" key="4">
    <source>
        <dbReference type="PROSITE" id="PS50893"/>
    </source>
</evidence>
<keyword evidence="3 5" id="KW-0067">ATP-binding</keyword>
<dbReference type="InterPro" id="IPR027417">
    <property type="entry name" value="P-loop_NTPase"/>
</dbReference>
<dbReference type="InterPro" id="IPR032823">
    <property type="entry name" value="BCA_ABC_TP_C"/>
</dbReference>
<evidence type="ECO:0000256" key="2">
    <source>
        <dbReference type="ARBA" id="ARBA00022741"/>
    </source>
</evidence>
<dbReference type="Pfam" id="PF00005">
    <property type="entry name" value="ABC_tran"/>
    <property type="match status" value="1"/>
</dbReference>
<dbReference type="CDD" id="cd03219">
    <property type="entry name" value="ABC_Mj1267_LivG_branched"/>
    <property type="match status" value="1"/>
</dbReference>
<evidence type="ECO:0000256" key="1">
    <source>
        <dbReference type="ARBA" id="ARBA00022448"/>
    </source>
</evidence>
<sequence>MSLKIKNLTVRFGGQTAVDDVSLDVPAGQITGLVGPNGSGKSTVMNAATGVLVPDRGSIHIKDKLLHPGRPGDTARAGLGRTFQIPRLARRLTVFQNLLAGARDQPGEQLFSLFFRPRRVADAERSIEKRAHAILKRIGLAAKLNTLAGELSGGQQKLLTMGMLLMSDCKVLLLDEPAAGVNPALIEEQILLLQSLRDEGRAILLVEHNMGMISRLCDSVCVLDSGIKIAHGDPETVQRDPRVIASYLSMQPEQAPAKSQEAHQ</sequence>
<dbReference type="GO" id="GO:0005524">
    <property type="term" value="F:ATP binding"/>
    <property type="evidence" value="ECO:0007669"/>
    <property type="project" value="UniProtKB-KW"/>
</dbReference>
<dbReference type="Proteomes" id="UP000203589">
    <property type="component" value="Chromosome"/>
</dbReference>
<keyword evidence="6" id="KW-1185">Reference proteome</keyword>
<dbReference type="SUPFAM" id="SSF52540">
    <property type="entry name" value="P-loop containing nucleoside triphosphate hydrolases"/>
    <property type="match status" value="1"/>
</dbReference>
<reference evidence="5 6" key="1">
    <citation type="submission" date="2017-07" db="EMBL/GenBank/DDBJ databases">
        <title>Genome Sequence of Antarctobacter heliothermus Strain SMS3 Isolated from a culture of the Diatom Skeletonema marinoi.</title>
        <authorList>
            <person name="Topel M."/>
            <person name="Pinder M.I.M."/>
            <person name="Johansson O.N."/>
            <person name="Kourtchenko O."/>
            <person name="Godhe A."/>
            <person name="Clarke A.K."/>
        </authorList>
    </citation>
    <scope>NUCLEOTIDE SEQUENCE [LARGE SCALE GENOMIC DNA]</scope>
    <source>
        <strain evidence="5 6">SMS3</strain>
    </source>
</reference>
<keyword evidence="2" id="KW-0547">Nucleotide-binding</keyword>
<evidence type="ECO:0000313" key="5">
    <source>
        <dbReference type="EMBL" id="ASP21234.1"/>
    </source>
</evidence>
<dbReference type="PROSITE" id="PS00211">
    <property type="entry name" value="ABC_TRANSPORTER_1"/>
    <property type="match status" value="1"/>
</dbReference>
<dbReference type="Gene3D" id="3.40.50.300">
    <property type="entry name" value="P-loop containing nucleotide triphosphate hydrolases"/>
    <property type="match status" value="1"/>
</dbReference>
<dbReference type="KEGG" id="aht:ANTHELSMS3_02572"/>
<dbReference type="InterPro" id="IPR003593">
    <property type="entry name" value="AAA+_ATPase"/>
</dbReference>
<dbReference type="GO" id="GO:0016887">
    <property type="term" value="F:ATP hydrolysis activity"/>
    <property type="evidence" value="ECO:0007669"/>
    <property type="project" value="InterPro"/>
</dbReference>
<organism evidence="5 6">
    <name type="scientific">Antarctobacter heliothermus</name>
    <dbReference type="NCBI Taxonomy" id="74033"/>
    <lineage>
        <taxon>Bacteria</taxon>
        <taxon>Pseudomonadati</taxon>
        <taxon>Pseudomonadota</taxon>
        <taxon>Alphaproteobacteria</taxon>
        <taxon>Rhodobacterales</taxon>
        <taxon>Roseobacteraceae</taxon>
        <taxon>Antarctobacter</taxon>
    </lineage>
</organism>
<dbReference type="PROSITE" id="PS50893">
    <property type="entry name" value="ABC_TRANSPORTER_2"/>
    <property type="match status" value="1"/>
</dbReference>
<dbReference type="EMBL" id="CP022540">
    <property type="protein sequence ID" value="ASP21234.1"/>
    <property type="molecule type" value="Genomic_DNA"/>
</dbReference>
<evidence type="ECO:0000256" key="3">
    <source>
        <dbReference type="ARBA" id="ARBA00022840"/>
    </source>
</evidence>
<gene>
    <name evidence="5" type="ORF">ANTHELSMS3_02572</name>
</gene>